<keyword evidence="10" id="KW-1185">Reference proteome</keyword>
<evidence type="ECO:0000256" key="8">
    <source>
        <dbReference type="SAM" id="Phobius"/>
    </source>
</evidence>
<dbReference type="InterPro" id="IPR018584">
    <property type="entry name" value="GT87"/>
</dbReference>
<dbReference type="RefSeq" id="WP_203753615.1">
    <property type="nucleotide sequence ID" value="NZ_BONF01000040.1"/>
</dbReference>
<comment type="similarity">
    <text evidence="7">Belongs to the glycosyltransferase 87 family.</text>
</comment>
<evidence type="ECO:0000313" key="10">
    <source>
        <dbReference type="Proteomes" id="UP000601223"/>
    </source>
</evidence>
<keyword evidence="5 8" id="KW-1133">Transmembrane helix</keyword>
<comment type="caution">
    <text evidence="9">The sequence shown here is derived from an EMBL/GenBank/DDBJ whole genome shotgun (WGS) entry which is preliminary data.</text>
</comment>
<dbReference type="GO" id="GO:0005886">
    <property type="term" value="C:plasma membrane"/>
    <property type="evidence" value="ECO:0007669"/>
    <property type="project" value="UniProtKB-SubCell"/>
</dbReference>
<reference evidence="9 10" key="1">
    <citation type="submission" date="2021-01" db="EMBL/GenBank/DDBJ databases">
        <title>Whole genome shotgun sequence of Catellatospora bangladeshensis NBRC 107357.</title>
        <authorList>
            <person name="Komaki H."/>
            <person name="Tamura T."/>
        </authorList>
    </citation>
    <scope>NUCLEOTIDE SEQUENCE [LARGE SCALE GENOMIC DNA]</scope>
    <source>
        <strain evidence="9 10">NBRC 107357</strain>
    </source>
</reference>
<protein>
    <recommendedName>
        <fullName evidence="11">DUF2029 domain-containing protein</fullName>
    </recommendedName>
</protein>
<evidence type="ECO:0000313" key="9">
    <source>
        <dbReference type="EMBL" id="GIF84794.1"/>
    </source>
</evidence>
<feature type="transmembrane region" description="Helical" evidence="8">
    <location>
        <begin position="313"/>
        <end position="331"/>
    </location>
</feature>
<evidence type="ECO:0000256" key="6">
    <source>
        <dbReference type="ARBA" id="ARBA00023136"/>
    </source>
</evidence>
<evidence type="ECO:0008006" key="11">
    <source>
        <dbReference type="Google" id="ProtNLM"/>
    </source>
</evidence>
<feature type="transmembrane region" description="Helical" evidence="8">
    <location>
        <begin position="93"/>
        <end position="112"/>
    </location>
</feature>
<dbReference type="EMBL" id="BONF01000040">
    <property type="protein sequence ID" value="GIF84794.1"/>
    <property type="molecule type" value="Genomic_DNA"/>
</dbReference>
<comment type="subcellular location">
    <subcellularLocation>
        <location evidence="1">Cell membrane</location>
        <topology evidence="1">Multi-pass membrane protein</topology>
    </subcellularLocation>
</comment>
<dbReference type="AlphaFoldDB" id="A0A8J3JLQ0"/>
<gene>
    <name evidence="9" type="ORF">Cba03nite_61430</name>
</gene>
<feature type="transmembrane region" description="Helical" evidence="8">
    <location>
        <begin position="170"/>
        <end position="194"/>
    </location>
</feature>
<proteinExistence type="inferred from homology"/>
<feature type="transmembrane region" description="Helical" evidence="8">
    <location>
        <begin position="264"/>
        <end position="282"/>
    </location>
</feature>
<evidence type="ECO:0000256" key="4">
    <source>
        <dbReference type="ARBA" id="ARBA00022692"/>
    </source>
</evidence>
<organism evidence="9 10">
    <name type="scientific">Catellatospora bangladeshensis</name>
    <dbReference type="NCBI Taxonomy" id="310355"/>
    <lineage>
        <taxon>Bacteria</taxon>
        <taxon>Bacillati</taxon>
        <taxon>Actinomycetota</taxon>
        <taxon>Actinomycetes</taxon>
        <taxon>Micromonosporales</taxon>
        <taxon>Micromonosporaceae</taxon>
        <taxon>Catellatospora</taxon>
    </lineage>
</organism>
<dbReference type="GO" id="GO:0016758">
    <property type="term" value="F:hexosyltransferase activity"/>
    <property type="evidence" value="ECO:0007669"/>
    <property type="project" value="InterPro"/>
</dbReference>
<evidence type="ECO:0000256" key="7">
    <source>
        <dbReference type="ARBA" id="ARBA00024033"/>
    </source>
</evidence>
<evidence type="ECO:0000256" key="5">
    <source>
        <dbReference type="ARBA" id="ARBA00022989"/>
    </source>
</evidence>
<evidence type="ECO:0000256" key="3">
    <source>
        <dbReference type="ARBA" id="ARBA00022679"/>
    </source>
</evidence>
<feature type="transmembrane region" description="Helical" evidence="8">
    <location>
        <begin position="148"/>
        <end position="164"/>
    </location>
</feature>
<dbReference type="Pfam" id="PF09594">
    <property type="entry name" value="GT87"/>
    <property type="match status" value="1"/>
</dbReference>
<feature type="transmembrane region" description="Helical" evidence="8">
    <location>
        <begin position="12"/>
        <end position="30"/>
    </location>
</feature>
<feature type="transmembrane region" description="Helical" evidence="8">
    <location>
        <begin position="67"/>
        <end position="86"/>
    </location>
</feature>
<dbReference type="Proteomes" id="UP000601223">
    <property type="component" value="Unassembled WGS sequence"/>
</dbReference>
<dbReference type="PROSITE" id="PS51257">
    <property type="entry name" value="PROKAR_LIPOPROTEIN"/>
    <property type="match status" value="1"/>
</dbReference>
<keyword evidence="3" id="KW-0808">Transferase</keyword>
<keyword evidence="2" id="KW-1003">Cell membrane</keyword>
<evidence type="ECO:0000256" key="2">
    <source>
        <dbReference type="ARBA" id="ARBA00022475"/>
    </source>
</evidence>
<feature type="transmembrane region" description="Helical" evidence="8">
    <location>
        <begin position="338"/>
        <end position="361"/>
    </location>
</feature>
<evidence type="ECO:0000256" key="1">
    <source>
        <dbReference type="ARBA" id="ARBA00004651"/>
    </source>
</evidence>
<name>A0A8J3JLQ0_9ACTN</name>
<sequence>MSQARAQLTPRRVLVVLAVLAACAIGFWRLRVTHDFFDLKIYMSAVRWWGDGHELYDYAQPDRVQGALYFTYPPFAALLLFPFGLLPLGVTQALFTLGTVAAVVVTTYWLLAPLARKQGWPVWFAVAVAVPLVLLIEPLRETITFGQINMLLILLIMMDLLVLGPRGSKWTGVGIGVATALKLIPGLFIVYLLVTRQWRAAFTAMGAAAAVTLVAAAIAPRASWDFWTGALWDTARVGRLDYTGNQSLQGLLARLVAPEQPAKWVWLLLALAVLAFGMWRAARAGLAGDPVTGLALTGLLSGLISPITWPHHLYWFVPAIVALLAAATQSTGGRRSGWLAFAAGVYAVCVIGVVSLVDWGVAAVPTDTPGLFLARNAYVLLSLALVAFLPVRPGPWDYLTSRTV</sequence>
<feature type="transmembrane region" description="Helical" evidence="8">
    <location>
        <begin position="118"/>
        <end position="136"/>
    </location>
</feature>
<feature type="transmembrane region" description="Helical" evidence="8">
    <location>
        <begin position="289"/>
        <end position="307"/>
    </location>
</feature>
<feature type="transmembrane region" description="Helical" evidence="8">
    <location>
        <begin position="201"/>
        <end position="219"/>
    </location>
</feature>
<keyword evidence="4 8" id="KW-0812">Transmembrane</keyword>
<accession>A0A8J3JLQ0</accession>
<keyword evidence="6 8" id="KW-0472">Membrane</keyword>
<feature type="transmembrane region" description="Helical" evidence="8">
    <location>
        <begin position="373"/>
        <end position="391"/>
    </location>
</feature>